<evidence type="ECO:0000256" key="1">
    <source>
        <dbReference type="SAM" id="Phobius"/>
    </source>
</evidence>
<keyword evidence="5" id="KW-1185">Reference proteome</keyword>
<accession>A0ABS5IXC0</accession>
<evidence type="ECO:0000259" key="2">
    <source>
        <dbReference type="Pfam" id="PF04773"/>
    </source>
</evidence>
<dbReference type="RefSeq" id="WP_211972728.1">
    <property type="nucleotide sequence ID" value="NZ_CBFHAM010000001.1"/>
</dbReference>
<comment type="caution">
    <text evidence="4">The sequence shown here is derived from an EMBL/GenBank/DDBJ whole genome shotgun (WGS) entry which is preliminary data.</text>
</comment>
<organism evidence="4 5">
    <name type="scientific">Chitinophaga hostae</name>
    <dbReference type="NCBI Taxonomy" id="2831022"/>
    <lineage>
        <taxon>Bacteria</taxon>
        <taxon>Pseudomonadati</taxon>
        <taxon>Bacteroidota</taxon>
        <taxon>Chitinophagia</taxon>
        <taxon>Chitinophagales</taxon>
        <taxon>Chitinophagaceae</taxon>
        <taxon>Chitinophaga</taxon>
    </lineage>
</organism>
<dbReference type="Pfam" id="PF04773">
    <property type="entry name" value="FecR"/>
    <property type="match status" value="1"/>
</dbReference>
<keyword evidence="1" id="KW-1133">Transmembrane helix</keyword>
<dbReference type="EMBL" id="JAGTXB010000004">
    <property type="protein sequence ID" value="MBS0027622.1"/>
    <property type="molecule type" value="Genomic_DNA"/>
</dbReference>
<protein>
    <submittedName>
        <fullName evidence="4">FecR domain-containing protein</fullName>
    </submittedName>
</protein>
<name>A0ABS5IXC0_9BACT</name>
<dbReference type="InterPro" id="IPR012373">
    <property type="entry name" value="Ferrdict_sens_TM"/>
</dbReference>
<dbReference type="Gene3D" id="2.60.120.1440">
    <property type="match status" value="1"/>
</dbReference>
<evidence type="ECO:0000259" key="3">
    <source>
        <dbReference type="Pfam" id="PF16344"/>
    </source>
</evidence>
<dbReference type="InterPro" id="IPR032508">
    <property type="entry name" value="FecR_C"/>
</dbReference>
<feature type="transmembrane region" description="Helical" evidence="1">
    <location>
        <begin position="85"/>
        <end position="103"/>
    </location>
</feature>
<keyword evidence="1" id="KW-0812">Transmembrane</keyword>
<feature type="domain" description="Protein FecR C-terminal" evidence="3">
    <location>
        <begin position="321"/>
        <end position="383"/>
    </location>
</feature>
<evidence type="ECO:0000313" key="5">
    <source>
        <dbReference type="Proteomes" id="UP000676386"/>
    </source>
</evidence>
<sequence>MTPERLQYLFDRYISQEADEEEERELMDVVLQKQYQPALLAILQDHVKNTPPSAEPSNAAEKAMVAFLRADRRQKKAATGRRRRLWSAAAACIVLVLATAAFFKQQRMHIPAKELLVADVPAGHSGAVLTLGNGKQIVLDAAGNGELAEQGNTLIRKSGDVVSYVSSTGENRPVEYNTMTTPKGRQMSLVLADGSKVWLNAASSIRFPSAFTGDVRKVEVTGEVYFEVAHANDPQRKRRIPFIVAANGTTVVVLGTHFNINAYTDEPNITTTLLEGAVNVRKGSRQVHLSPGQQSVLTPDGQLTVNPHPNTEEIMAWKEGYFHFESTPLVTVLRQFSRWYDIDIVFQGKVPEEKFFAIVKCSNSLSTVLKVLQTTNVKFTIEEGANNTTGRKLIIK</sequence>
<dbReference type="PANTHER" id="PTHR30273:SF2">
    <property type="entry name" value="PROTEIN FECR"/>
    <property type="match status" value="1"/>
</dbReference>
<feature type="domain" description="FecR protein" evidence="2">
    <location>
        <begin position="178"/>
        <end position="279"/>
    </location>
</feature>
<reference evidence="4 5" key="1">
    <citation type="submission" date="2021-04" db="EMBL/GenBank/DDBJ databases">
        <title>Chitinophaga sp. nov., isolated from the rhizosphere soil.</title>
        <authorList>
            <person name="He S."/>
        </authorList>
    </citation>
    <scope>NUCLEOTIDE SEQUENCE [LARGE SCALE GENOMIC DNA]</scope>
    <source>
        <strain evidence="4 5">2R12</strain>
    </source>
</reference>
<dbReference type="PANTHER" id="PTHR30273">
    <property type="entry name" value="PERIPLASMIC SIGNAL SENSOR AND SIGMA FACTOR ACTIVATOR FECR-RELATED"/>
    <property type="match status" value="1"/>
</dbReference>
<dbReference type="Proteomes" id="UP000676386">
    <property type="component" value="Unassembled WGS sequence"/>
</dbReference>
<keyword evidence="1" id="KW-0472">Membrane</keyword>
<gene>
    <name evidence="4" type="ORF">KE626_09910</name>
</gene>
<evidence type="ECO:0000313" key="4">
    <source>
        <dbReference type="EMBL" id="MBS0027622.1"/>
    </source>
</evidence>
<dbReference type="Gene3D" id="3.55.50.30">
    <property type="match status" value="1"/>
</dbReference>
<dbReference type="Pfam" id="PF16344">
    <property type="entry name" value="FecR_C"/>
    <property type="match status" value="1"/>
</dbReference>
<dbReference type="InterPro" id="IPR006860">
    <property type="entry name" value="FecR"/>
</dbReference>
<proteinExistence type="predicted"/>